<keyword evidence="12" id="KW-1185">Reference proteome</keyword>
<dbReference type="SUPFAM" id="SSF57903">
    <property type="entry name" value="FYVE/PHD zinc finger"/>
    <property type="match status" value="1"/>
</dbReference>
<dbReference type="Proteomes" id="UP000659654">
    <property type="component" value="Unassembled WGS sequence"/>
</dbReference>
<dbReference type="InterPro" id="IPR011011">
    <property type="entry name" value="Znf_FYVE_PHD"/>
</dbReference>
<dbReference type="Gene3D" id="3.30.40.10">
    <property type="entry name" value="Zinc/RING finger domain, C3HC4 (zinc finger)"/>
    <property type="match status" value="1"/>
</dbReference>
<dbReference type="AlphaFoldDB" id="A0A1I7SVR7"/>
<keyword evidence="1 7" id="KW-0853">WD repeat</keyword>
<evidence type="ECO:0000256" key="5">
    <source>
        <dbReference type="ARBA" id="ARBA00022833"/>
    </source>
</evidence>
<feature type="repeat" description="WD" evidence="7">
    <location>
        <begin position="202"/>
        <end position="235"/>
    </location>
</feature>
<gene>
    <name evidence="9" type="ORF">BXYJ_LOCUS4245</name>
</gene>
<dbReference type="PROSITE" id="PS50082">
    <property type="entry name" value="WD_REPEATS_2"/>
    <property type="match status" value="3"/>
</dbReference>
<proteinExistence type="predicted"/>
<dbReference type="PROSITE" id="PS00678">
    <property type="entry name" value="WD_REPEATS_1"/>
    <property type="match status" value="2"/>
</dbReference>
<name>A0A1I7SVR7_BURXY</name>
<dbReference type="EMBL" id="CAJFCV020000002">
    <property type="protein sequence ID" value="CAG9098151.1"/>
    <property type="molecule type" value="Genomic_DNA"/>
</dbReference>
<protein>
    <submittedName>
        <fullName evidence="9">(pine wood nematode) hypothetical protein</fullName>
    </submittedName>
</protein>
<feature type="repeat" description="WD" evidence="7">
    <location>
        <begin position="373"/>
        <end position="410"/>
    </location>
</feature>
<dbReference type="Proteomes" id="UP000095284">
    <property type="component" value="Unplaced"/>
</dbReference>
<dbReference type="PROSITE" id="PS50178">
    <property type="entry name" value="ZF_FYVE"/>
    <property type="match status" value="1"/>
</dbReference>
<dbReference type="InterPro" id="IPR013083">
    <property type="entry name" value="Znf_RING/FYVE/PHD"/>
</dbReference>
<evidence type="ECO:0000256" key="4">
    <source>
        <dbReference type="ARBA" id="ARBA00022771"/>
    </source>
</evidence>
<reference evidence="10" key="2">
    <citation type="submission" date="2020-08" db="EMBL/GenBank/DDBJ databases">
        <authorList>
            <person name="Kikuchi T."/>
        </authorList>
    </citation>
    <scope>NUCLEOTIDE SEQUENCE</scope>
    <source>
        <strain evidence="9">Ka4C1</strain>
    </source>
</reference>
<evidence type="ECO:0000313" key="12">
    <source>
        <dbReference type="Proteomes" id="UP000659654"/>
    </source>
</evidence>
<evidence type="ECO:0000313" key="13">
    <source>
        <dbReference type="WBParaSite" id="BXY_1714500.1"/>
    </source>
</evidence>
<dbReference type="OrthoDB" id="63070at2759"/>
<dbReference type="InterPro" id="IPR000306">
    <property type="entry name" value="Znf_FYVE"/>
</dbReference>
<dbReference type="EMBL" id="CAJFDI010000002">
    <property type="protein sequence ID" value="CAD5215869.1"/>
    <property type="molecule type" value="Genomic_DNA"/>
</dbReference>
<dbReference type="PANTHER" id="PTHR46189:SF1">
    <property type="entry name" value="LD41958P"/>
    <property type="match status" value="1"/>
</dbReference>
<dbReference type="SMART" id="SM00064">
    <property type="entry name" value="FYVE"/>
    <property type="match status" value="1"/>
</dbReference>
<feature type="domain" description="FYVE-type" evidence="8">
    <location>
        <begin position="288"/>
        <end position="359"/>
    </location>
</feature>
<reference evidence="13" key="1">
    <citation type="submission" date="2016-11" db="UniProtKB">
        <authorList>
            <consortium name="WormBaseParasite"/>
        </authorList>
    </citation>
    <scope>IDENTIFICATION</scope>
</reference>
<dbReference type="InterPro" id="IPR001680">
    <property type="entry name" value="WD40_rpt"/>
</dbReference>
<dbReference type="Pfam" id="PF01363">
    <property type="entry name" value="FYVE"/>
    <property type="match status" value="1"/>
</dbReference>
<evidence type="ECO:0000256" key="1">
    <source>
        <dbReference type="ARBA" id="ARBA00022574"/>
    </source>
</evidence>
<dbReference type="Proteomes" id="UP000582659">
    <property type="component" value="Unassembled WGS sequence"/>
</dbReference>
<evidence type="ECO:0000313" key="11">
    <source>
        <dbReference type="Proteomes" id="UP000095284"/>
    </source>
</evidence>
<dbReference type="PANTHER" id="PTHR46189">
    <property type="entry name" value="LD41958P"/>
    <property type="match status" value="1"/>
</dbReference>
<dbReference type="Pfam" id="PF00400">
    <property type="entry name" value="WD40"/>
    <property type="match status" value="4"/>
</dbReference>
<evidence type="ECO:0000256" key="6">
    <source>
        <dbReference type="PROSITE-ProRule" id="PRU00091"/>
    </source>
</evidence>
<dbReference type="SMR" id="A0A1I7SVR7"/>
<sequence length="410" mass="46048">MAAEINQHPSSSATPSNYRRPELVYKVEGQVARIIRFIILEKEEGFIIISEDKSLRILLKRDNGQFWPSVIEYLPNLPTCIFMNESARLLFVGLVSGAVYQYQISEDLNSLELIRRYNVHTNAVSGVAFSALGKEIFSCSRDKTLIWHSADTGSKIGSYNVGCPCSVMQFDATTNFAFIGDVNGNVYVLRISGVAAQLVSKLSAHTGAITDLSWDSTRQLLFSASTDALVIMWDIGGKQGQCYELNGHDSKLSSLALAPRKNKLFSVDDTGHLMCWDLNAKRIMAPAWKDSDNCQLCDVPFFWNVKVMWDRKVVGVRRHHCRTCGMSVCDNCCSHRTIFPAMGFEKPARICRTCKKKMEEYPDKFDLTPLATISELRQGVVDMHLHSEGSKLATIGYDRTILVWDITQVF</sequence>
<dbReference type="GO" id="GO:0005769">
    <property type="term" value="C:early endosome"/>
    <property type="evidence" value="ECO:0007669"/>
    <property type="project" value="TreeGrafter"/>
</dbReference>
<evidence type="ECO:0000256" key="2">
    <source>
        <dbReference type="ARBA" id="ARBA00022723"/>
    </source>
</evidence>
<dbReference type="SUPFAM" id="SSF50978">
    <property type="entry name" value="WD40 repeat-like"/>
    <property type="match status" value="1"/>
</dbReference>
<keyword evidence="4 6" id="KW-0863">Zinc-finger</keyword>
<organism evidence="11 13">
    <name type="scientific">Bursaphelenchus xylophilus</name>
    <name type="common">Pinewood nematode worm</name>
    <name type="synonym">Aphelenchoides xylophilus</name>
    <dbReference type="NCBI Taxonomy" id="6326"/>
    <lineage>
        <taxon>Eukaryota</taxon>
        <taxon>Metazoa</taxon>
        <taxon>Ecdysozoa</taxon>
        <taxon>Nematoda</taxon>
        <taxon>Chromadorea</taxon>
        <taxon>Rhabditida</taxon>
        <taxon>Tylenchina</taxon>
        <taxon>Tylenchomorpha</taxon>
        <taxon>Aphelenchoidea</taxon>
        <taxon>Aphelenchoididae</taxon>
        <taxon>Bursaphelenchus</taxon>
    </lineage>
</organism>
<dbReference type="InterPro" id="IPR015943">
    <property type="entry name" value="WD40/YVTN_repeat-like_dom_sf"/>
</dbReference>
<dbReference type="PROSITE" id="PS50294">
    <property type="entry name" value="WD_REPEATS_REGION"/>
    <property type="match status" value="2"/>
</dbReference>
<evidence type="ECO:0000313" key="9">
    <source>
        <dbReference type="EMBL" id="CAD5215869.1"/>
    </source>
</evidence>
<dbReference type="Gene3D" id="2.130.10.10">
    <property type="entry name" value="YVTN repeat-like/Quinoprotein amine dehydrogenase"/>
    <property type="match status" value="2"/>
</dbReference>
<keyword evidence="5" id="KW-0862">Zinc</keyword>
<dbReference type="GO" id="GO:0008270">
    <property type="term" value="F:zinc ion binding"/>
    <property type="evidence" value="ECO:0007669"/>
    <property type="project" value="UniProtKB-KW"/>
</dbReference>
<evidence type="ECO:0000259" key="8">
    <source>
        <dbReference type="PROSITE" id="PS50178"/>
    </source>
</evidence>
<dbReference type="InterPro" id="IPR036322">
    <property type="entry name" value="WD40_repeat_dom_sf"/>
</dbReference>
<dbReference type="InterPro" id="IPR042234">
    <property type="entry name" value="WDFY1/WDFY2"/>
</dbReference>
<dbReference type="CDD" id="cd15718">
    <property type="entry name" value="FYVE_WDFY1_like"/>
    <property type="match status" value="1"/>
</dbReference>
<keyword evidence="2" id="KW-0479">Metal-binding</keyword>
<dbReference type="InterPro" id="IPR019775">
    <property type="entry name" value="WD40_repeat_CS"/>
</dbReference>
<dbReference type="InterPro" id="IPR017455">
    <property type="entry name" value="Znf_FYVE-rel"/>
</dbReference>
<dbReference type="SMART" id="SM00320">
    <property type="entry name" value="WD40"/>
    <property type="match status" value="5"/>
</dbReference>
<accession>A0A1I7SVR7</accession>
<dbReference type="FunFam" id="3.30.40.10:FF:000105">
    <property type="entry name" value="WD repeat and FYVE domain-containing protein 2"/>
    <property type="match status" value="1"/>
</dbReference>
<evidence type="ECO:0000313" key="10">
    <source>
        <dbReference type="EMBL" id="CAG9098151.1"/>
    </source>
</evidence>
<evidence type="ECO:0000256" key="3">
    <source>
        <dbReference type="ARBA" id="ARBA00022737"/>
    </source>
</evidence>
<dbReference type="WBParaSite" id="BXY_1714500.1">
    <property type="protein sequence ID" value="BXY_1714500.1"/>
    <property type="gene ID" value="BXY_1714500"/>
</dbReference>
<dbReference type="eggNOG" id="KOG1409">
    <property type="taxonomic scope" value="Eukaryota"/>
</dbReference>
<evidence type="ECO:0000256" key="7">
    <source>
        <dbReference type="PROSITE-ProRule" id="PRU00221"/>
    </source>
</evidence>
<feature type="repeat" description="WD" evidence="7">
    <location>
        <begin position="245"/>
        <end position="286"/>
    </location>
</feature>
<keyword evidence="3" id="KW-0677">Repeat</keyword>